<dbReference type="GO" id="GO:0005634">
    <property type="term" value="C:nucleus"/>
    <property type="evidence" value="ECO:0007669"/>
    <property type="project" value="UniProtKB-SubCell"/>
</dbReference>
<evidence type="ECO:0000256" key="2">
    <source>
        <dbReference type="ARBA" id="ARBA00023242"/>
    </source>
</evidence>
<dbReference type="InterPro" id="IPR045138">
    <property type="entry name" value="MeCP2/MBD4"/>
</dbReference>
<dbReference type="GO" id="GO:0003677">
    <property type="term" value="F:DNA binding"/>
    <property type="evidence" value="ECO:0007669"/>
    <property type="project" value="InterPro"/>
</dbReference>
<feature type="region of interest" description="Disordered" evidence="3">
    <location>
        <begin position="1"/>
        <end position="60"/>
    </location>
</feature>
<dbReference type="InterPro" id="IPR011257">
    <property type="entry name" value="DNA_glycosylase"/>
</dbReference>
<dbReference type="Gene3D" id="1.10.340.30">
    <property type="entry name" value="Hypothetical protein, domain 2"/>
    <property type="match status" value="1"/>
</dbReference>
<dbReference type="PANTHER" id="PTHR15074:SF0">
    <property type="entry name" value="METHYL-CPG-BINDING DOMAIN PROTEIN 4-LIKE PROTEIN"/>
    <property type="match status" value="1"/>
</dbReference>
<protein>
    <recommendedName>
        <fullName evidence="6">Methyl-CpG-binding domain protein 4-like protein</fullName>
    </recommendedName>
</protein>
<evidence type="ECO:0000256" key="3">
    <source>
        <dbReference type="SAM" id="MobiDB-lite"/>
    </source>
</evidence>
<accession>A0A7J7DYX4</accession>
<evidence type="ECO:0000256" key="1">
    <source>
        <dbReference type="ARBA" id="ARBA00004123"/>
    </source>
</evidence>
<dbReference type="PANTHER" id="PTHR15074">
    <property type="entry name" value="METHYL-CPG-BINDING PROTEIN"/>
    <property type="match status" value="1"/>
</dbReference>
<comment type="caution">
    <text evidence="4">The sequence shown here is derived from an EMBL/GenBank/DDBJ whole genome shotgun (WGS) entry which is preliminary data.</text>
</comment>
<feature type="compositionally biased region" description="Basic and acidic residues" evidence="3">
    <location>
        <begin position="264"/>
        <end position="274"/>
    </location>
</feature>
<evidence type="ECO:0008006" key="6">
    <source>
        <dbReference type="Google" id="ProtNLM"/>
    </source>
</evidence>
<keyword evidence="2" id="KW-0539">Nucleus</keyword>
<dbReference type="InParanoid" id="A0A7J7DYX4"/>
<feature type="region of interest" description="Disordered" evidence="3">
    <location>
        <begin position="251"/>
        <end position="275"/>
    </location>
</feature>
<gene>
    <name evidence="4" type="ORF">HS088_TW02G00299</name>
</gene>
<dbReference type="GO" id="GO:0006281">
    <property type="term" value="P:DNA repair"/>
    <property type="evidence" value="ECO:0007669"/>
    <property type="project" value="InterPro"/>
</dbReference>
<organism evidence="4 5">
    <name type="scientific">Tripterygium wilfordii</name>
    <name type="common">Thunder God vine</name>
    <dbReference type="NCBI Taxonomy" id="458696"/>
    <lineage>
        <taxon>Eukaryota</taxon>
        <taxon>Viridiplantae</taxon>
        <taxon>Streptophyta</taxon>
        <taxon>Embryophyta</taxon>
        <taxon>Tracheophyta</taxon>
        <taxon>Spermatophyta</taxon>
        <taxon>Magnoliopsida</taxon>
        <taxon>eudicotyledons</taxon>
        <taxon>Gunneridae</taxon>
        <taxon>Pentapetalae</taxon>
        <taxon>rosids</taxon>
        <taxon>fabids</taxon>
        <taxon>Celastrales</taxon>
        <taxon>Celastraceae</taxon>
        <taxon>Tripterygium</taxon>
    </lineage>
</organism>
<dbReference type="OrthoDB" id="10265068at2759"/>
<dbReference type="AlphaFoldDB" id="A0A7J7DYX4"/>
<comment type="subcellular location">
    <subcellularLocation>
        <location evidence="1">Nucleus</location>
    </subcellularLocation>
</comment>
<sequence>MCDRKVSQPPLEGTQADSLEMKPVRMRKWESQKQGTQKPVHGLSMDSEPKKTNRGSTSKVQKVVSPYFPLPIPEKDEEIVVLKKRGRTRKVQRVVSPYFPIPIPEKDEEIVVLKKRGRTRKVQRVVSPYFPIPIPEKDEEIVVLKKRGSTSKVQRVVSPYFPIPIPEKDEEIVVLEKRGRTRKVQRVVSPYFPIPIPEKEEEIVFLEKRETNGRSARGGKSPKVEVTSTTDLESNANLLIVDNESVGSRSNLMVGVSNGKKGRKSDEGERELDCSNRSQVTKRKWNDPLCSQQDLNSGVKEEKRDEKVPHFVFSSGTRGENGSERATSFGKTSFEDLLSQFEYKGNGITRNIGKLRACTSHFQKGVKKEEGNSNCKGDKIASVKEFNYSQESTACIRKMRQGNAGCKKLPRMHKTPGFVKTTLSASQKKDEAYLRKTFDNTWKPPRSEFGLLQEDHAHDPWRVLLICILLNRTSGKQVQKAIPGLFALCPNAKAATEVGTAEIEIVIEKLGLQKTRSVTIQRFSREYMEEGWTHVTQLHGVNKYAADAHAIFCTGKWDRVTPCDYMLNYYWEFLRSIKDSLP</sequence>
<feature type="compositionally biased region" description="Basic and acidic residues" evidence="3">
    <location>
        <begin position="19"/>
        <end position="31"/>
    </location>
</feature>
<dbReference type="SUPFAM" id="SSF48150">
    <property type="entry name" value="DNA-glycosylase"/>
    <property type="match status" value="1"/>
</dbReference>
<keyword evidence="5" id="KW-1185">Reference proteome</keyword>
<reference evidence="4 5" key="1">
    <citation type="journal article" date="2020" name="Nat. Commun.">
        <title>Genome of Tripterygium wilfordii and identification of cytochrome P450 involved in triptolide biosynthesis.</title>
        <authorList>
            <person name="Tu L."/>
            <person name="Su P."/>
            <person name="Zhang Z."/>
            <person name="Gao L."/>
            <person name="Wang J."/>
            <person name="Hu T."/>
            <person name="Zhou J."/>
            <person name="Zhang Y."/>
            <person name="Zhao Y."/>
            <person name="Liu Y."/>
            <person name="Song Y."/>
            <person name="Tong Y."/>
            <person name="Lu Y."/>
            <person name="Yang J."/>
            <person name="Xu C."/>
            <person name="Jia M."/>
            <person name="Peters R.J."/>
            <person name="Huang L."/>
            <person name="Gao W."/>
        </authorList>
    </citation>
    <scope>NUCLEOTIDE SEQUENCE [LARGE SCALE GENOMIC DNA]</scope>
    <source>
        <strain evidence="5">cv. XIE 37</strain>
        <tissue evidence="4">Leaf</tissue>
    </source>
</reference>
<evidence type="ECO:0000313" key="5">
    <source>
        <dbReference type="Proteomes" id="UP000593562"/>
    </source>
</evidence>
<name>A0A7J7DYX4_TRIWF</name>
<evidence type="ECO:0000313" key="4">
    <source>
        <dbReference type="EMBL" id="KAF5751286.1"/>
    </source>
</evidence>
<dbReference type="EMBL" id="JAAARO010000002">
    <property type="protein sequence ID" value="KAF5751286.1"/>
    <property type="molecule type" value="Genomic_DNA"/>
</dbReference>
<dbReference type="Proteomes" id="UP000593562">
    <property type="component" value="Unassembled WGS sequence"/>
</dbReference>
<dbReference type="GO" id="GO:0003824">
    <property type="term" value="F:catalytic activity"/>
    <property type="evidence" value="ECO:0007669"/>
    <property type="project" value="InterPro"/>
</dbReference>
<proteinExistence type="predicted"/>